<gene>
    <name evidence="2" type="ORF">ABNE31_16420</name>
</gene>
<dbReference type="InterPro" id="IPR034007">
    <property type="entry name" value="CTLD_bac"/>
</dbReference>
<organism evidence="2">
    <name type="scientific">Flagellimonas sp. MMG031</name>
    <dbReference type="NCBI Taxonomy" id="3158549"/>
    <lineage>
        <taxon>Bacteria</taxon>
        <taxon>Pseudomonadati</taxon>
        <taxon>Bacteroidota</taxon>
        <taxon>Flavobacteriia</taxon>
        <taxon>Flavobacteriales</taxon>
        <taxon>Flavobacteriaceae</taxon>
        <taxon>Flagellimonas</taxon>
    </lineage>
</organism>
<accession>A0AAU7MXW6</accession>
<proteinExistence type="predicted"/>
<dbReference type="InterPro" id="IPR016187">
    <property type="entry name" value="CTDL_fold"/>
</dbReference>
<dbReference type="PROSITE" id="PS50041">
    <property type="entry name" value="C_TYPE_LECTIN_2"/>
    <property type="match status" value="1"/>
</dbReference>
<evidence type="ECO:0000313" key="2">
    <source>
        <dbReference type="EMBL" id="XBQ23178.1"/>
    </source>
</evidence>
<dbReference type="InterPro" id="IPR001304">
    <property type="entry name" value="C-type_lectin-like"/>
</dbReference>
<name>A0AAU7MXW6_9FLAO</name>
<dbReference type="InterPro" id="IPR016186">
    <property type="entry name" value="C-type_lectin-like/link_sf"/>
</dbReference>
<dbReference type="RefSeq" id="WP_293287134.1">
    <property type="nucleotide sequence ID" value="NZ_CP157804.1"/>
</dbReference>
<dbReference type="KEGG" id="fld:ABNE31_16420"/>
<dbReference type="Pfam" id="PF13585">
    <property type="entry name" value="CHU_C"/>
    <property type="match status" value="1"/>
</dbReference>
<dbReference type="InterPro" id="IPR044023">
    <property type="entry name" value="Ig_7"/>
</dbReference>
<evidence type="ECO:0000259" key="1">
    <source>
        <dbReference type="PROSITE" id="PS50041"/>
    </source>
</evidence>
<reference evidence="2" key="1">
    <citation type="submission" date="2024-05" db="EMBL/GenBank/DDBJ databases">
        <title>Draft Genome Sequences of Flagellimonas sp. MMG031 and Marinobacter sp. MMG032 Isolated from the dinoflagellate Symbiodinium pilosum.</title>
        <authorList>
            <person name="Shikuma N.J."/>
            <person name="Farrell M.V."/>
        </authorList>
    </citation>
    <scope>NUCLEOTIDE SEQUENCE</scope>
    <source>
        <strain evidence="2">MMG031</strain>
    </source>
</reference>
<dbReference type="Pfam" id="PF19081">
    <property type="entry name" value="Ig_7"/>
    <property type="match status" value="1"/>
</dbReference>
<sequence>MLERYFLKHISKETKRELGLFICFLCFVPYVLCSQTNVAPEVNATGDQIYCPLTSIPVATAFTITDPDDTEIDAFYIQISTGYERGLDTLRLENNHPNVAATWNSQEGKLTLAGVSGGAVAYVDLIAAVSDVVFESSSTSPTEEKFFSFTIGSANYLPETGHYYEYIEAFGIRWDDARAAAENRSFFGLQGYLATITSDAEAQLTGEQASGTGWIGGTDSVNEGVWRWATGPEAGTVFWNGDANGTSPNFAFWNTNEPNNLNDEDYAHITAPGVGITGSWNDLSTTGDPTGDYQPKGYIVEYGGMPGDPTLTLSASTKITTPKIFTTNPAVICGAGTITLSAEPTLGEVVWFDEPTGGNPVATGNIFTADITSSTTFYAIASYDGCLNGERIPVDAQVQIKPQVNSDFTVANCGSGQDVFFNLPQYNSLIIANSDNYTITFHLSENDAENNTNPLDDEMFSISTANEVFFRVEGTGDFCYSVGRIFLEESTTSLPANYVFEQEKCDEGAMDGIASFDLQEASDAILSEFPTNQNLSVSFYVSEYDAYLSRNAISQSDNYTNATTFAETLFVRVEDNTSGTCFGVGPNVVLRVNPIPSFSVEDDYIYCTGESVLVEPFAANGDYTYEWFNEAGQVVGTTARIRISKQGMYSVIATSESGCVGERQSFQVTESGPPSLSPQFIQVEDDGETGTIIVNHQEGQLGIGEYVFALDDPNNVQEEGVFTNVTPGLHTLYAMDLNGCGMDEISVGVIGVSKFLTPNNDGINDTVKILGVTSAFYEQGTFYVFDRYGRLLAQTNPLVAGWNGFFDGQPMPPSDYWYALELRDVNGKVHLKKGHFTLKQ</sequence>
<dbReference type="Gene3D" id="3.10.100.10">
    <property type="entry name" value="Mannose-Binding Protein A, subunit A"/>
    <property type="match status" value="1"/>
</dbReference>
<dbReference type="AlphaFoldDB" id="A0AAU7MXW6"/>
<dbReference type="NCBIfam" id="TIGR04131">
    <property type="entry name" value="Bac_Flav_CTERM"/>
    <property type="match status" value="1"/>
</dbReference>
<dbReference type="CDD" id="cd03603">
    <property type="entry name" value="CLECT_VCBS"/>
    <property type="match status" value="1"/>
</dbReference>
<dbReference type="InterPro" id="IPR026341">
    <property type="entry name" value="T9SS_type_B"/>
</dbReference>
<feature type="domain" description="C-type lectin" evidence="1">
    <location>
        <begin position="159"/>
        <end position="282"/>
    </location>
</feature>
<dbReference type="EMBL" id="CP157804">
    <property type="protein sequence ID" value="XBQ23178.1"/>
    <property type="molecule type" value="Genomic_DNA"/>
</dbReference>
<protein>
    <submittedName>
        <fullName evidence="2">T9SS type B sorting domain-containing protein</fullName>
    </submittedName>
</protein>
<dbReference type="SUPFAM" id="SSF56436">
    <property type="entry name" value="C-type lectin-like"/>
    <property type="match status" value="1"/>
</dbReference>